<evidence type="ECO:0000256" key="4">
    <source>
        <dbReference type="ARBA" id="ARBA00023125"/>
    </source>
</evidence>
<reference evidence="8 9" key="1">
    <citation type="submission" date="2019-08" db="EMBL/GenBank/DDBJ databases">
        <title>Bradymonadales sp. TMQ4.</title>
        <authorList>
            <person name="Liang Q."/>
        </authorList>
    </citation>
    <scope>NUCLEOTIDE SEQUENCE [LARGE SCALE GENOMIC DNA]</scope>
    <source>
        <strain evidence="8 9">TMQ4</strain>
    </source>
</reference>
<evidence type="ECO:0000313" key="9">
    <source>
        <dbReference type="Proteomes" id="UP000321412"/>
    </source>
</evidence>
<dbReference type="InterPro" id="IPR039425">
    <property type="entry name" value="RNA_pol_sigma-70-like"/>
</dbReference>
<dbReference type="PANTHER" id="PTHR43133">
    <property type="entry name" value="RNA POLYMERASE ECF-TYPE SIGMA FACTO"/>
    <property type="match status" value="1"/>
</dbReference>
<feature type="domain" description="RNA polymerase sigma-70 region 2" evidence="6">
    <location>
        <begin position="29"/>
        <end position="96"/>
    </location>
</feature>
<dbReference type="AlphaFoldDB" id="A0A5C6XDP0"/>
<dbReference type="InterPro" id="IPR013249">
    <property type="entry name" value="RNA_pol_sigma70_r4_t2"/>
</dbReference>
<comment type="caution">
    <text evidence="8">The sequence shown here is derived from an EMBL/GenBank/DDBJ whole genome shotgun (WGS) entry which is preliminary data.</text>
</comment>
<protein>
    <submittedName>
        <fullName evidence="8">RNA polymerase sigma factor</fullName>
    </submittedName>
</protein>
<dbReference type="Gene3D" id="1.10.10.10">
    <property type="entry name" value="Winged helix-like DNA-binding domain superfamily/Winged helix DNA-binding domain"/>
    <property type="match status" value="1"/>
</dbReference>
<dbReference type="RefSeq" id="WP_146982673.1">
    <property type="nucleotide sequence ID" value="NZ_VOSM01000010.1"/>
</dbReference>
<evidence type="ECO:0000259" key="7">
    <source>
        <dbReference type="Pfam" id="PF08281"/>
    </source>
</evidence>
<dbReference type="InterPro" id="IPR014284">
    <property type="entry name" value="RNA_pol_sigma-70_dom"/>
</dbReference>
<keyword evidence="3" id="KW-0731">Sigma factor</keyword>
<dbReference type="InterPro" id="IPR007627">
    <property type="entry name" value="RNA_pol_sigma70_r2"/>
</dbReference>
<comment type="similarity">
    <text evidence="1">Belongs to the sigma-70 factor family. ECF subfamily.</text>
</comment>
<dbReference type="CDD" id="cd06171">
    <property type="entry name" value="Sigma70_r4"/>
    <property type="match status" value="1"/>
</dbReference>
<dbReference type="Proteomes" id="UP000321412">
    <property type="component" value="Unassembled WGS sequence"/>
</dbReference>
<feature type="domain" description="RNA polymerase sigma factor 70 region 4 type 2" evidence="7">
    <location>
        <begin position="125"/>
        <end position="175"/>
    </location>
</feature>
<dbReference type="Gene3D" id="1.10.1740.10">
    <property type="match status" value="1"/>
</dbReference>
<dbReference type="InterPro" id="IPR013324">
    <property type="entry name" value="RNA_pol_sigma_r3/r4-like"/>
</dbReference>
<dbReference type="InterPro" id="IPR036388">
    <property type="entry name" value="WH-like_DNA-bd_sf"/>
</dbReference>
<evidence type="ECO:0000259" key="6">
    <source>
        <dbReference type="Pfam" id="PF04542"/>
    </source>
</evidence>
<evidence type="ECO:0000256" key="2">
    <source>
        <dbReference type="ARBA" id="ARBA00023015"/>
    </source>
</evidence>
<dbReference type="NCBIfam" id="TIGR02937">
    <property type="entry name" value="sigma70-ECF"/>
    <property type="match status" value="1"/>
</dbReference>
<keyword evidence="4" id="KW-0238">DNA-binding</keyword>
<dbReference type="InterPro" id="IPR013325">
    <property type="entry name" value="RNA_pol_sigma_r2"/>
</dbReference>
<sequence length="188" mass="21857">MAQTEPQFDVDATLITRAAAGDRVAFRQLYERHVGYVAHHVGRLVGPRGDLEDVVQEVFVQVHRCLADYRGDCTFTTWLYRVSRNVAIDHLRRRKKTVSLDDWRPLRQSGSSWRRLEARDQLRGLYAAMEKMPLDHREAFVLYEIEGMKLREIADLTGDPLNTVASRVRRARQDLREVLEATQRGERP</sequence>
<dbReference type="PANTHER" id="PTHR43133:SF8">
    <property type="entry name" value="RNA POLYMERASE SIGMA FACTOR HI_1459-RELATED"/>
    <property type="match status" value="1"/>
</dbReference>
<dbReference type="GO" id="GO:0006352">
    <property type="term" value="P:DNA-templated transcription initiation"/>
    <property type="evidence" value="ECO:0007669"/>
    <property type="project" value="InterPro"/>
</dbReference>
<organism evidence="8 9">
    <name type="scientific">Lujinxingia vulgaris</name>
    <dbReference type="NCBI Taxonomy" id="2600176"/>
    <lineage>
        <taxon>Bacteria</taxon>
        <taxon>Deltaproteobacteria</taxon>
        <taxon>Bradymonadales</taxon>
        <taxon>Lujinxingiaceae</taxon>
        <taxon>Lujinxingia</taxon>
    </lineage>
</organism>
<dbReference type="OrthoDB" id="8684701at2"/>
<evidence type="ECO:0000256" key="3">
    <source>
        <dbReference type="ARBA" id="ARBA00023082"/>
    </source>
</evidence>
<gene>
    <name evidence="8" type="ORF">FRC98_17240</name>
</gene>
<accession>A0A5C6XDP0</accession>
<keyword evidence="9" id="KW-1185">Reference proteome</keyword>
<dbReference type="GO" id="GO:0003677">
    <property type="term" value="F:DNA binding"/>
    <property type="evidence" value="ECO:0007669"/>
    <property type="project" value="UniProtKB-KW"/>
</dbReference>
<keyword evidence="2" id="KW-0805">Transcription regulation</keyword>
<dbReference type="EMBL" id="VOSM01000010">
    <property type="protein sequence ID" value="TXD35210.1"/>
    <property type="molecule type" value="Genomic_DNA"/>
</dbReference>
<dbReference type="Pfam" id="PF08281">
    <property type="entry name" value="Sigma70_r4_2"/>
    <property type="match status" value="1"/>
</dbReference>
<evidence type="ECO:0000313" key="8">
    <source>
        <dbReference type="EMBL" id="TXD35210.1"/>
    </source>
</evidence>
<evidence type="ECO:0000256" key="5">
    <source>
        <dbReference type="ARBA" id="ARBA00023163"/>
    </source>
</evidence>
<dbReference type="GO" id="GO:0016987">
    <property type="term" value="F:sigma factor activity"/>
    <property type="evidence" value="ECO:0007669"/>
    <property type="project" value="UniProtKB-KW"/>
</dbReference>
<keyword evidence="5" id="KW-0804">Transcription</keyword>
<evidence type="ECO:0000256" key="1">
    <source>
        <dbReference type="ARBA" id="ARBA00010641"/>
    </source>
</evidence>
<dbReference type="SUPFAM" id="SSF88659">
    <property type="entry name" value="Sigma3 and sigma4 domains of RNA polymerase sigma factors"/>
    <property type="match status" value="1"/>
</dbReference>
<proteinExistence type="inferred from homology"/>
<dbReference type="Pfam" id="PF04542">
    <property type="entry name" value="Sigma70_r2"/>
    <property type="match status" value="1"/>
</dbReference>
<name>A0A5C6XDP0_9DELT</name>
<dbReference type="SUPFAM" id="SSF88946">
    <property type="entry name" value="Sigma2 domain of RNA polymerase sigma factors"/>
    <property type="match status" value="1"/>
</dbReference>